<feature type="compositionally biased region" description="Basic and acidic residues" evidence="1">
    <location>
        <begin position="424"/>
        <end position="492"/>
    </location>
</feature>
<feature type="compositionally biased region" description="Polar residues" evidence="1">
    <location>
        <begin position="11"/>
        <end position="25"/>
    </location>
</feature>
<proteinExistence type="predicted"/>
<feature type="compositionally biased region" description="Basic and acidic residues" evidence="1">
    <location>
        <begin position="403"/>
        <end position="414"/>
    </location>
</feature>
<accession>A0A2U3ECU7</accession>
<evidence type="ECO:0000313" key="2">
    <source>
        <dbReference type="EMBL" id="PWI72335.1"/>
    </source>
</evidence>
<dbReference type="InterPro" id="IPR053221">
    <property type="entry name" value="Burnettramic_acid_biosynth"/>
</dbReference>
<protein>
    <submittedName>
        <fullName evidence="2">Uncharacterized protein</fullName>
    </submittedName>
</protein>
<sequence>MKSARLEELESCSTGLSRQPETTMAYTKPYPYRQDAESFDARLIMANPYHRARQYEHQRKAFGLPCAPDENGVEADSFGRDQMPTPQAHQVRYQSCFDGAAGYSHAEADGAAVCKTAPYRQGIREVPVQALTDDVLPPAYSESTASHESLYAFPHPSNAPRPSPSLPGVASPSPPSPPRLSKLIAIPATDATPGSPFLRAYPPALSPFALPPAPFVAFIDALNRASVASPPVQALRLAGNVVGMVPLHTAQVVGGAVSAAATVATVAVSKARVAALLRDANRDMFGPRGLSVGVVGFRDVALLAGMPFVDARGEIDKDAVVLRPFGADDESQGGDHGSTPGITDDDIRTQSVQQRRLRALQPWLSPLDIDDHPAPSSAPSPTTTTTSSSSSSSNPLSKMHAAASDRQRRKEEAKLLSSRRKAHDKWTSEQAKLAREHARETQKLDREEGRARGRDSEADLRRVQRRREKVEREYERDLERAERGRGRRDGEEKGLRKLCFLVVTHADGTAGR</sequence>
<comment type="caution">
    <text evidence="2">The sequence shown here is derived from an EMBL/GenBank/DDBJ whole genome shotgun (WGS) entry which is preliminary data.</text>
</comment>
<dbReference type="Proteomes" id="UP000245956">
    <property type="component" value="Unassembled WGS sequence"/>
</dbReference>
<feature type="region of interest" description="Disordered" evidence="1">
    <location>
        <begin position="364"/>
        <end position="492"/>
    </location>
</feature>
<dbReference type="EMBL" id="LCWV01000006">
    <property type="protein sequence ID" value="PWI72335.1"/>
    <property type="molecule type" value="Genomic_DNA"/>
</dbReference>
<organism evidence="2 3">
    <name type="scientific">Purpureocillium lilacinum</name>
    <name type="common">Paecilomyces lilacinus</name>
    <dbReference type="NCBI Taxonomy" id="33203"/>
    <lineage>
        <taxon>Eukaryota</taxon>
        <taxon>Fungi</taxon>
        <taxon>Dikarya</taxon>
        <taxon>Ascomycota</taxon>
        <taxon>Pezizomycotina</taxon>
        <taxon>Sordariomycetes</taxon>
        <taxon>Hypocreomycetidae</taxon>
        <taxon>Hypocreales</taxon>
        <taxon>Ophiocordycipitaceae</taxon>
        <taxon>Purpureocillium</taxon>
    </lineage>
</organism>
<feature type="region of interest" description="Disordered" evidence="1">
    <location>
        <begin position="1"/>
        <end position="28"/>
    </location>
</feature>
<evidence type="ECO:0000256" key="1">
    <source>
        <dbReference type="SAM" id="MobiDB-lite"/>
    </source>
</evidence>
<feature type="compositionally biased region" description="Low complexity" evidence="1">
    <location>
        <begin position="374"/>
        <end position="393"/>
    </location>
</feature>
<name>A0A2U3ECU7_PURLI</name>
<evidence type="ECO:0000313" key="3">
    <source>
        <dbReference type="Proteomes" id="UP000245956"/>
    </source>
</evidence>
<feature type="region of interest" description="Disordered" evidence="1">
    <location>
        <begin position="151"/>
        <end position="181"/>
    </location>
</feature>
<gene>
    <name evidence="2" type="ORF">PCL_10958</name>
</gene>
<dbReference type="AlphaFoldDB" id="A0A2U3ECU7"/>
<dbReference type="PANTHER" id="PTHR38887:SF1">
    <property type="entry name" value="RAS MODIFICATION PROTEIN ERF4"/>
    <property type="match status" value="1"/>
</dbReference>
<dbReference type="PANTHER" id="PTHR38887">
    <property type="entry name" value="CHROMOSOME 21, WHOLE GENOME SHOTGUN SEQUENCE"/>
    <property type="match status" value="1"/>
</dbReference>
<reference evidence="2 3" key="1">
    <citation type="journal article" date="2016" name="Front. Microbiol.">
        <title>Genome and transcriptome sequences reveal the specific parasitism of the nematophagous Purpureocillium lilacinum 36-1.</title>
        <authorList>
            <person name="Xie J."/>
            <person name="Li S."/>
            <person name="Mo C."/>
            <person name="Xiao X."/>
            <person name="Peng D."/>
            <person name="Wang G."/>
            <person name="Xiao Y."/>
        </authorList>
    </citation>
    <scope>NUCLEOTIDE SEQUENCE [LARGE SCALE GENOMIC DNA]</scope>
    <source>
        <strain evidence="2 3">36-1</strain>
    </source>
</reference>
<feature type="region of interest" description="Disordered" evidence="1">
    <location>
        <begin position="325"/>
        <end position="347"/>
    </location>
</feature>